<organism evidence="1 2">
    <name type="scientific">Acaulospora colombiana</name>
    <dbReference type="NCBI Taxonomy" id="27376"/>
    <lineage>
        <taxon>Eukaryota</taxon>
        <taxon>Fungi</taxon>
        <taxon>Fungi incertae sedis</taxon>
        <taxon>Mucoromycota</taxon>
        <taxon>Glomeromycotina</taxon>
        <taxon>Glomeromycetes</taxon>
        <taxon>Diversisporales</taxon>
        <taxon>Acaulosporaceae</taxon>
        <taxon>Acaulospora</taxon>
    </lineage>
</organism>
<reference evidence="1" key="1">
    <citation type="submission" date="2021-06" db="EMBL/GenBank/DDBJ databases">
        <authorList>
            <person name="Kallberg Y."/>
            <person name="Tangrot J."/>
            <person name="Rosling A."/>
        </authorList>
    </citation>
    <scope>NUCLEOTIDE SEQUENCE</scope>
    <source>
        <strain evidence="1">CL356</strain>
    </source>
</reference>
<comment type="caution">
    <text evidence="1">The sequence shown here is derived from an EMBL/GenBank/DDBJ whole genome shotgun (WGS) entry which is preliminary data.</text>
</comment>
<proteinExistence type="predicted"/>
<evidence type="ECO:0000313" key="1">
    <source>
        <dbReference type="EMBL" id="CAG8638801.1"/>
    </source>
</evidence>
<evidence type="ECO:0000313" key="2">
    <source>
        <dbReference type="Proteomes" id="UP000789525"/>
    </source>
</evidence>
<feature type="non-terminal residue" evidence="1">
    <location>
        <position position="1"/>
    </location>
</feature>
<accession>A0ACA9NCT5</accession>
<sequence>QLSSSLGCEVTFKPISDFFDYLAEDFKKQASLIDQVFPPESDVFYVFVERVVEDVVSGFRLDLTNQARSRDIMIYLKAVGVACLHCKRIAEVLWKHAKPGLSKIRAEEVIYRMFEPMMNQYLNDELTMVKVLNEEEIDKWNQKVLNKTILDQRSFLNNSNREVYKRNYLSSFRKVLKLDKRSSVTSIQGFDGSSSPTDQMTSSNARSGSLQQLLSLETALQMIHANKDSLHRISAFIGFPGEMGQRMYIETIEMVFISLLRTLGTKHIKPGFGIAVQRLNDQADLKGLAPLVEFFELTHIADLIQQMVQVYYDEEMSRFIDRMDFLNICNKEKKIFEKTLDECVAAGLNKGIQILIDRIEFILATEQRPGDFEPPADASLDLAPTKLGNIYIISNPRDIGLFIRETERFNGIFYAEDIYEFCQRRDDWMMIKKAVDKELYGLKAED</sequence>
<dbReference type="EMBL" id="CAJVPT010019050">
    <property type="protein sequence ID" value="CAG8638801.1"/>
    <property type="molecule type" value="Genomic_DNA"/>
</dbReference>
<keyword evidence="2" id="KW-1185">Reference proteome</keyword>
<name>A0ACA9NCT5_9GLOM</name>
<protein>
    <submittedName>
        <fullName evidence="1">12273_t:CDS:1</fullName>
    </submittedName>
</protein>
<feature type="non-terminal residue" evidence="1">
    <location>
        <position position="446"/>
    </location>
</feature>
<dbReference type="Proteomes" id="UP000789525">
    <property type="component" value="Unassembled WGS sequence"/>
</dbReference>
<gene>
    <name evidence="1" type="ORF">ACOLOM_LOCUS7871</name>
</gene>